<dbReference type="AlphaFoldDB" id="A0A024UB66"/>
<evidence type="ECO:0000313" key="1">
    <source>
        <dbReference type="EMBL" id="ETW03147.1"/>
    </source>
</evidence>
<name>A0A024UB66_9STRA</name>
<dbReference type="Gene3D" id="3.40.30.10">
    <property type="entry name" value="Glutaredoxin"/>
    <property type="match status" value="1"/>
</dbReference>
<dbReference type="EMBL" id="KI913960">
    <property type="protein sequence ID" value="ETW03147.1"/>
    <property type="molecule type" value="Genomic_DNA"/>
</dbReference>
<dbReference type="PROSITE" id="PS51354">
    <property type="entry name" value="GLUTAREDOXIN_2"/>
    <property type="match status" value="1"/>
</dbReference>
<protein>
    <submittedName>
        <fullName evidence="1">Uncharacterized protein</fullName>
    </submittedName>
</protein>
<gene>
    <name evidence="1" type="ORF">H310_05565</name>
</gene>
<proteinExistence type="predicted"/>
<sequence>MLACSNGDSVWHYLTSLLSPCPTPEQVKAQEFIDSRLRQYSVVLFVENSTEEFGCVVADVVRRSRRVSRCIVNLDQIEHSEILREIQVVLEEKSGSWSLPVLFLNGQCVPQIGAIRDA</sequence>
<dbReference type="GeneID" id="20082615"/>
<dbReference type="RefSeq" id="XP_008868531.1">
    <property type="nucleotide sequence ID" value="XM_008870309.1"/>
</dbReference>
<organism evidence="1">
    <name type="scientific">Aphanomyces invadans</name>
    <dbReference type="NCBI Taxonomy" id="157072"/>
    <lineage>
        <taxon>Eukaryota</taxon>
        <taxon>Sar</taxon>
        <taxon>Stramenopiles</taxon>
        <taxon>Oomycota</taxon>
        <taxon>Saprolegniomycetes</taxon>
        <taxon>Saprolegniales</taxon>
        <taxon>Verrucalvaceae</taxon>
        <taxon>Aphanomyces</taxon>
    </lineage>
</organism>
<dbReference type="VEuPathDB" id="FungiDB:H310_05565"/>
<accession>A0A024UB66</accession>
<reference evidence="1" key="1">
    <citation type="submission" date="2013-12" db="EMBL/GenBank/DDBJ databases">
        <title>The Genome Sequence of Aphanomyces invadans NJM9701.</title>
        <authorList>
            <consortium name="The Broad Institute Genomics Platform"/>
            <person name="Russ C."/>
            <person name="Tyler B."/>
            <person name="van West P."/>
            <person name="Dieguez-Uribeondo J."/>
            <person name="Young S.K."/>
            <person name="Zeng Q."/>
            <person name="Gargeya S."/>
            <person name="Fitzgerald M."/>
            <person name="Abouelleil A."/>
            <person name="Alvarado L."/>
            <person name="Chapman S.B."/>
            <person name="Gainer-Dewar J."/>
            <person name="Goldberg J."/>
            <person name="Griggs A."/>
            <person name="Gujja S."/>
            <person name="Hansen M."/>
            <person name="Howarth C."/>
            <person name="Imamovic A."/>
            <person name="Ireland A."/>
            <person name="Larimer J."/>
            <person name="McCowan C."/>
            <person name="Murphy C."/>
            <person name="Pearson M."/>
            <person name="Poon T.W."/>
            <person name="Priest M."/>
            <person name="Roberts A."/>
            <person name="Saif S."/>
            <person name="Shea T."/>
            <person name="Sykes S."/>
            <person name="Wortman J."/>
            <person name="Nusbaum C."/>
            <person name="Birren B."/>
        </authorList>
    </citation>
    <scope>NUCLEOTIDE SEQUENCE [LARGE SCALE GENOMIC DNA]</scope>
    <source>
        <strain evidence="1">NJM9701</strain>
    </source>
</reference>